<dbReference type="Proteomes" id="UP001438953">
    <property type="component" value="Unassembled WGS sequence"/>
</dbReference>
<gene>
    <name evidence="2" type="ORF">VSX56_00320</name>
</gene>
<accession>A0ABV1SBC8</accession>
<dbReference type="RefSeq" id="WP_350933995.1">
    <property type="nucleotide sequence ID" value="NZ_JAYWLC010000001.1"/>
</dbReference>
<proteinExistence type="predicted"/>
<keyword evidence="2" id="KW-0238">DNA-binding</keyword>
<dbReference type="Pfam" id="PF09836">
    <property type="entry name" value="DUF2063"/>
    <property type="match status" value="1"/>
</dbReference>
<evidence type="ECO:0000313" key="2">
    <source>
        <dbReference type="EMBL" id="MER5170203.1"/>
    </source>
</evidence>
<evidence type="ECO:0000313" key="3">
    <source>
        <dbReference type="Proteomes" id="UP001438953"/>
    </source>
</evidence>
<comment type="caution">
    <text evidence="2">The sequence shown here is derived from an EMBL/GenBank/DDBJ whole genome shotgun (WGS) entry which is preliminary data.</text>
</comment>
<name>A0ABV1SBC8_9RHOB</name>
<dbReference type="InterPro" id="IPR044922">
    <property type="entry name" value="DUF2063_N_sf"/>
</dbReference>
<dbReference type="InterPro" id="IPR018640">
    <property type="entry name" value="DUF2063"/>
</dbReference>
<keyword evidence="3" id="KW-1185">Reference proteome</keyword>
<dbReference type="Gene3D" id="1.10.150.690">
    <property type="entry name" value="DUF2063"/>
    <property type="match status" value="1"/>
</dbReference>
<reference evidence="2 3" key="1">
    <citation type="submission" date="2024-06" db="EMBL/GenBank/DDBJ databases">
        <title>Thioclava kandeliae sp. nov. from a rhizosphere soil sample of Kandelia candel in a mangrove.</title>
        <authorList>
            <person name="Mu T."/>
        </authorList>
    </citation>
    <scope>NUCLEOTIDE SEQUENCE [LARGE SCALE GENOMIC DNA]</scope>
    <source>
        <strain evidence="2 3">CPCC 100088</strain>
    </source>
</reference>
<feature type="domain" description="Putative DNA-binding" evidence="1">
    <location>
        <begin position="5"/>
        <end position="93"/>
    </location>
</feature>
<protein>
    <submittedName>
        <fullName evidence="2">DNA-binding domain-containing protein</fullName>
    </submittedName>
</protein>
<evidence type="ECO:0000259" key="1">
    <source>
        <dbReference type="Pfam" id="PF09836"/>
    </source>
</evidence>
<sequence length="235" mass="24853">MSHETQFIAGLRGQAKMPDLAIDHPPAEAARRFSVYRNNVAVALTAALRAGFPAVEALVGHEFFTAMAREFIRDHPPRDPVMACYGGPFAGWLEGFAPVVGLPYLPEVACIEMTLRLACHARDCAVVTQETLGESVGAGIVPHPAAHCLSLRSAALSAWARNSGRPDLKSAAPGEVLITRPHADVLIAEAPRGTKATFSDLSQGRDLEVALEGRSDPVAILSCLVRAGALTTGGR</sequence>
<dbReference type="GO" id="GO:0003677">
    <property type="term" value="F:DNA binding"/>
    <property type="evidence" value="ECO:0007669"/>
    <property type="project" value="UniProtKB-KW"/>
</dbReference>
<dbReference type="EMBL" id="JAYWLC010000001">
    <property type="protein sequence ID" value="MER5170203.1"/>
    <property type="molecule type" value="Genomic_DNA"/>
</dbReference>
<organism evidence="2 3">
    <name type="scientific">Thioclava kandeliae</name>
    <dbReference type="NCBI Taxonomy" id="3070818"/>
    <lineage>
        <taxon>Bacteria</taxon>
        <taxon>Pseudomonadati</taxon>
        <taxon>Pseudomonadota</taxon>
        <taxon>Alphaproteobacteria</taxon>
        <taxon>Rhodobacterales</taxon>
        <taxon>Paracoccaceae</taxon>
        <taxon>Thioclava</taxon>
    </lineage>
</organism>